<evidence type="ECO:0000313" key="2">
    <source>
        <dbReference type="EMBL" id="CAE2193534.1"/>
    </source>
</evidence>
<feature type="compositionally biased region" description="Basic and acidic residues" evidence="1">
    <location>
        <begin position="7"/>
        <end position="27"/>
    </location>
</feature>
<accession>A0A7S4M188</accession>
<evidence type="ECO:0000256" key="1">
    <source>
        <dbReference type="SAM" id="MobiDB-lite"/>
    </source>
</evidence>
<protein>
    <submittedName>
        <fullName evidence="2">Uncharacterized protein</fullName>
    </submittedName>
</protein>
<reference evidence="2" key="1">
    <citation type="submission" date="2021-01" db="EMBL/GenBank/DDBJ databases">
        <authorList>
            <person name="Corre E."/>
            <person name="Pelletier E."/>
            <person name="Niang G."/>
            <person name="Scheremetjew M."/>
            <person name="Finn R."/>
            <person name="Kale V."/>
            <person name="Holt S."/>
            <person name="Cochrane G."/>
            <person name="Meng A."/>
            <person name="Brown T."/>
            <person name="Cohen L."/>
        </authorList>
    </citation>
    <scope>NUCLEOTIDE SEQUENCE</scope>
    <source>
        <strain evidence="2">CCMP 2712</strain>
    </source>
</reference>
<organism evidence="2">
    <name type="scientific">Guillardia theta</name>
    <name type="common">Cryptophyte</name>
    <name type="synonym">Cryptomonas phi</name>
    <dbReference type="NCBI Taxonomy" id="55529"/>
    <lineage>
        <taxon>Eukaryota</taxon>
        <taxon>Cryptophyceae</taxon>
        <taxon>Pyrenomonadales</taxon>
        <taxon>Geminigeraceae</taxon>
        <taxon>Guillardia</taxon>
    </lineage>
</organism>
<dbReference type="AlphaFoldDB" id="A0A7S4M188"/>
<name>A0A7S4M188_GUITH</name>
<dbReference type="EMBL" id="HBKN01003336">
    <property type="protein sequence ID" value="CAE2193534.1"/>
    <property type="molecule type" value="Transcribed_RNA"/>
</dbReference>
<proteinExistence type="predicted"/>
<sequence>MRQHRKGLAEQLKDPGDKSPGEGRGAVEKMMTLHSEPAMSLPKKQFYRLGGANRTAMSRKKMSLNHEREGAMSQSDPLYKPRFAARHEHAKSATSTSWPQIEVMKVEGDVVGIPGNTSLQRYSSMVEDGKRKQIIIAIHENKSASKPSLQSRGSVDSETALIRSGMNIVSKQLAEIRESLAESRRAHNTFNDVSKFSYE</sequence>
<feature type="region of interest" description="Disordered" evidence="1">
    <location>
        <begin position="1"/>
        <end position="29"/>
    </location>
</feature>
<gene>
    <name evidence="2" type="ORF">GTHE00462_LOCUS2845</name>
</gene>